<dbReference type="PANTHER" id="PTHR33751:SF13">
    <property type="entry name" value="CYTOCHROME BC1 COMPLEX CYTOCHROME C SUBUNIT"/>
    <property type="match status" value="1"/>
</dbReference>
<evidence type="ECO:0000313" key="8">
    <source>
        <dbReference type="Proteomes" id="UP000076959"/>
    </source>
</evidence>
<keyword evidence="8" id="KW-1185">Reference proteome</keyword>
<dbReference type="Pfam" id="PF13442">
    <property type="entry name" value="Cytochrome_CBB3"/>
    <property type="match status" value="1"/>
</dbReference>
<dbReference type="OrthoDB" id="7933886at2"/>
<dbReference type="InterPro" id="IPR036909">
    <property type="entry name" value="Cyt_c-like_dom_sf"/>
</dbReference>
<comment type="caution">
    <text evidence="7">The sequence shown here is derived from an EMBL/GenBank/DDBJ whole genome shotgun (WGS) entry which is preliminary data.</text>
</comment>
<sequence length="118" mass="12905">MLREVSHKTAAILAAVTALTVALVATVRAADDSSGNPVQAQIDHGKSTYAEKCSHCHGPNLMNSGTITPDLRAFPDDRTRFVTTVKNGKNNKMPPWGDILNDDDITDLWAFISSRRRQ</sequence>
<dbReference type="InterPro" id="IPR009056">
    <property type="entry name" value="Cyt_c-like_dom"/>
</dbReference>
<dbReference type="RefSeq" id="WP_063698526.1">
    <property type="nucleotide sequence ID" value="NZ_LUUB01000038.1"/>
</dbReference>
<evidence type="ECO:0000256" key="4">
    <source>
        <dbReference type="PROSITE-ProRule" id="PRU00433"/>
    </source>
</evidence>
<evidence type="ECO:0000256" key="2">
    <source>
        <dbReference type="ARBA" id="ARBA00022723"/>
    </source>
</evidence>
<dbReference type="Proteomes" id="UP000076959">
    <property type="component" value="Unassembled WGS sequence"/>
</dbReference>
<feature type="domain" description="Cytochrome c" evidence="6">
    <location>
        <begin position="40"/>
        <end position="116"/>
    </location>
</feature>
<evidence type="ECO:0000256" key="5">
    <source>
        <dbReference type="SAM" id="SignalP"/>
    </source>
</evidence>
<evidence type="ECO:0000259" key="6">
    <source>
        <dbReference type="PROSITE" id="PS51007"/>
    </source>
</evidence>
<dbReference type="GO" id="GO:0046872">
    <property type="term" value="F:metal ion binding"/>
    <property type="evidence" value="ECO:0007669"/>
    <property type="project" value="UniProtKB-KW"/>
</dbReference>
<dbReference type="STRING" id="1505087.AYJ54_45260"/>
<reference evidence="7 8" key="1">
    <citation type="submission" date="2016-03" db="EMBL/GenBank/DDBJ databases">
        <title>Draft Genome Sequence of the Strain BR 10245 (Bradyrhizobium sp.) isolated from nodules of Centrolobium paraense.</title>
        <authorList>
            <person name="Simoes-Araujo J.L.Sr."/>
            <person name="Barauna A.C."/>
            <person name="Silva K."/>
            <person name="Zilli J.E."/>
        </authorList>
    </citation>
    <scope>NUCLEOTIDE SEQUENCE [LARGE SCALE GENOMIC DNA]</scope>
    <source>
        <strain evidence="7 8">BR 10245</strain>
    </source>
</reference>
<name>A0A176Z0C0_9BRAD</name>
<gene>
    <name evidence="7" type="ORF">AYJ54_45260</name>
</gene>
<keyword evidence="2 4" id="KW-0479">Metal-binding</keyword>
<accession>A0A176Z0C0</accession>
<dbReference type="GO" id="GO:0009055">
    <property type="term" value="F:electron transfer activity"/>
    <property type="evidence" value="ECO:0007669"/>
    <property type="project" value="InterPro"/>
</dbReference>
<dbReference type="Gene3D" id="1.10.760.10">
    <property type="entry name" value="Cytochrome c-like domain"/>
    <property type="match status" value="1"/>
</dbReference>
<proteinExistence type="predicted"/>
<feature type="chain" id="PRO_5008055252" evidence="5">
    <location>
        <begin position="30"/>
        <end position="118"/>
    </location>
</feature>
<dbReference type="PROSITE" id="PS51007">
    <property type="entry name" value="CYTC"/>
    <property type="match status" value="1"/>
</dbReference>
<organism evidence="7 8">
    <name type="scientific">Bradyrhizobium centrolobii</name>
    <dbReference type="NCBI Taxonomy" id="1505087"/>
    <lineage>
        <taxon>Bacteria</taxon>
        <taxon>Pseudomonadati</taxon>
        <taxon>Pseudomonadota</taxon>
        <taxon>Alphaproteobacteria</taxon>
        <taxon>Hyphomicrobiales</taxon>
        <taxon>Nitrobacteraceae</taxon>
        <taxon>Bradyrhizobium</taxon>
    </lineage>
</organism>
<evidence type="ECO:0000313" key="7">
    <source>
        <dbReference type="EMBL" id="OAF12958.1"/>
    </source>
</evidence>
<dbReference type="AlphaFoldDB" id="A0A176Z0C0"/>
<dbReference type="SUPFAM" id="SSF46626">
    <property type="entry name" value="Cytochrome c"/>
    <property type="match status" value="1"/>
</dbReference>
<dbReference type="InterPro" id="IPR050597">
    <property type="entry name" value="Cytochrome_c_Oxidase_Subunit"/>
</dbReference>
<feature type="signal peptide" evidence="5">
    <location>
        <begin position="1"/>
        <end position="29"/>
    </location>
</feature>
<dbReference type="PANTHER" id="PTHR33751">
    <property type="entry name" value="CBB3-TYPE CYTOCHROME C OXIDASE SUBUNIT FIXP"/>
    <property type="match status" value="1"/>
</dbReference>
<protein>
    <submittedName>
        <fullName evidence="7">Cytochrome C oxidase Cbb3</fullName>
    </submittedName>
</protein>
<keyword evidence="1 4" id="KW-0349">Heme</keyword>
<evidence type="ECO:0000256" key="1">
    <source>
        <dbReference type="ARBA" id="ARBA00022617"/>
    </source>
</evidence>
<keyword evidence="5" id="KW-0732">Signal</keyword>
<keyword evidence="3 4" id="KW-0408">Iron</keyword>
<evidence type="ECO:0000256" key="3">
    <source>
        <dbReference type="ARBA" id="ARBA00023004"/>
    </source>
</evidence>
<dbReference type="EMBL" id="LUUB01000038">
    <property type="protein sequence ID" value="OAF12958.1"/>
    <property type="molecule type" value="Genomic_DNA"/>
</dbReference>
<dbReference type="GO" id="GO:0020037">
    <property type="term" value="F:heme binding"/>
    <property type="evidence" value="ECO:0007669"/>
    <property type="project" value="InterPro"/>
</dbReference>